<comment type="similarity">
    <text evidence="3">Belongs to the D-isomer specific 2-hydroxyacid dehydrogenase family.</text>
</comment>
<accession>A0ABT1R5E1</accession>
<name>A0ABT1R5E1_9HYPH</name>
<dbReference type="InterPro" id="IPR036291">
    <property type="entry name" value="NAD(P)-bd_dom_sf"/>
</dbReference>
<dbReference type="CDD" id="cd12172">
    <property type="entry name" value="PGDH_like_2"/>
    <property type="match status" value="1"/>
</dbReference>
<sequence length="311" mass="32755">MKRILVTPRSLSLDPPPELEPLRQAGFDLVFPTPGRMPDEAELLDLVPGCVGWLAGIEPVSDRVIAAADSLRAISRNGTGIDNLPLALLKGRGIRVLKAEGANAVGVAELAMGLILASLRHIPTETAGIRAGGWPRSRGKEIAERTVGIIGCGAIGKRVARAVSSMRANVVAHDPFRPNVEVYGPFKWASLDEVFAEADIVSLHCPAPADGKPIVDAKRLAIMPPNAILINTARATLVDEDAVRAALDEGRLQTYATDVFVEEPPAPGSLASHPRVIATSHIGGLTDESVSKATTIAVENLLAALVREDAA</sequence>
<organism evidence="6 7">
    <name type="scientific">Shinella lacus</name>
    <dbReference type="NCBI Taxonomy" id="2654216"/>
    <lineage>
        <taxon>Bacteria</taxon>
        <taxon>Pseudomonadati</taxon>
        <taxon>Pseudomonadota</taxon>
        <taxon>Alphaproteobacteria</taxon>
        <taxon>Hyphomicrobiales</taxon>
        <taxon>Rhizobiaceae</taxon>
        <taxon>Shinella</taxon>
    </lineage>
</organism>
<dbReference type="Gene3D" id="3.40.50.720">
    <property type="entry name" value="NAD(P)-binding Rossmann-like Domain"/>
    <property type="match status" value="2"/>
</dbReference>
<evidence type="ECO:0000256" key="3">
    <source>
        <dbReference type="RuleBase" id="RU003719"/>
    </source>
</evidence>
<dbReference type="Pfam" id="PF00389">
    <property type="entry name" value="2-Hacid_dh"/>
    <property type="match status" value="1"/>
</dbReference>
<evidence type="ECO:0000313" key="7">
    <source>
        <dbReference type="Proteomes" id="UP000996601"/>
    </source>
</evidence>
<dbReference type="PANTHER" id="PTHR10996">
    <property type="entry name" value="2-HYDROXYACID DEHYDROGENASE-RELATED"/>
    <property type="match status" value="1"/>
</dbReference>
<dbReference type="InterPro" id="IPR006139">
    <property type="entry name" value="D-isomer_2_OHA_DH_cat_dom"/>
</dbReference>
<protein>
    <submittedName>
        <fullName evidence="6">Phosphoglycerate dehydrogenase</fullName>
    </submittedName>
</protein>
<keyword evidence="1 3" id="KW-0560">Oxidoreductase</keyword>
<feature type="domain" description="D-isomer specific 2-hydroxyacid dehydrogenase catalytic" evidence="4">
    <location>
        <begin position="15"/>
        <end position="308"/>
    </location>
</feature>
<reference evidence="6" key="1">
    <citation type="submission" date="2021-07" db="EMBL/GenBank/DDBJ databases">
        <title>Shinella sp. nov., a novel member of the genus Shinella from water.</title>
        <authorList>
            <person name="Deng Y."/>
        </authorList>
    </citation>
    <scope>NUCLEOTIDE SEQUENCE</scope>
    <source>
        <strain evidence="6">CPCC 100929</strain>
    </source>
</reference>
<evidence type="ECO:0000256" key="1">
    <source>
        <dbReference type="ARBA" id="ARBA00023002"/>
    </source>
</evidence>
<dbReference type="RefSeq" id="WP_256116641.1">
    <property type="nucleotide sequence ID" value="NZ_WHSB02000003.1"/>
</dbReference>
<dbReference type="PANTHER" id="PTHR10996:SF178">
    <property type="entry name" value="2-HYDROXYACID DEHYDROGENASE YGL185C-RELATED"/>
    <property type="match status" value="1"/>
</dbReference>
<keyword evidence="2" id="KW-0520">NAD</keyword>
<dbReference type="Proteomes" id="UP000996601">
    <property type="component" value="Unassembled WGS sequence"/>
</dbReference>
<proteinExistence type="inferred from homology"/>
<evidence type="ECO:0000313" key="6">
    <source>
        <dbReference type="EMBL" id="MCQ4630398.1"/>
    </source>
</evidence>
<keyword evidence="7" id="KW-1185">Reference proteome</keyword>
<evidence type="ECO:0000259" key="5">
    <source>
        <dbReference type="Pfam" id="PF02826"/>
    </source>
</evidence>
<evidence type="ECO:0000256" key="2">
    <source>
        <dbReference type="ARBA" id="ARBA00023027"/>
    </source>
</evidence>
<feature type="domain" description="D-isomer specific 2-hydroxyacid dehydrogenase NAD-binding" evidence="5">
    <location>
        <begin position="112"/>
        <end position="283"/>
    </location>
</feature>
<dbReference type="InterPro" id="IPR006140">
    <property type="entry name" value="D-isomer_DH_NAD-bd"/>
</dbReference>
<dbReference type="SUPFAM" id="SSF52283">
    <property type="entry name" value="Formate/glycerate dehydrogenase catalytic domain-like"/>
    <property type="match status" value="1"/>
</dbReference>
<dbReference type="EMBL" id="WHSB02000003">
    <property type="protein sequence ID" value="MCQ4630398.1"/>
    <property type="molecule type" value="Genomic_DNA"/>
</dbReference>
<dbReference type="SUPFAM" id="SSF51735">
    <property type="entry name" value="NAD(P)-binding Rossmann-fold domains"/>
    <property type="match status" value="1"/>
</dbReference>
<dbReference type="InterPro" id="IPR050223">
    <property type="entry name" value="D-isomer_2-hydroxyacid_DH"/>
</dbReference>
<dbReference type="InterPro" id="IPR029752">
    <property type="entry name" value="D-isomer_DH_CS1"/>
</dbReference>
<dbReference type="PROSITE" id="PS00065">
    <property type="entry name" value="D_2_HYDROXYACID_DH_1"/>
    <property type="match status" value="1"/>
</dbReference>
<gene>
    <name evidence="6" type="ORF">GB927_010145</name>
</gene>
<evidence type="ECO:0000259" key="4">
    <source>
        <dbReference type="Pfam" id="PF00389"/>
    </source>
</evidence>
<dbReference type="Pfam" id="PF02826">
    <property type="entry name" value="2-Hacid_dh_C"/>
    <property type="match status" value="1"/>
</dbReference>
<comment type="caution">
    <text evidence="6">The sequence shown here is derived from an EMBL/GenBank/DDBJ whole genome shotgun (WGS) entry which is preliminary data.</text>
</comment>